<proteinExistence type="predicted"/>
<sequence>MQEELLQFERNEVWTLVLLPKGKTAIGTKWVFRNKKDEDGVVIRNKARLVAKGYCQEEGIDYEETFALVARLEAIRIFLAFAAHKGFKVYQMDVKSAFLNGQIQEEVYVQQPPGFENSKYPNHVYFLDKALYGLKQAPRAWYDRLSNFLLANGFERGTTDTTLFFKKRKDEILLVQIYVDDIIFGSTNDLYCKKFESLMKSEFEMSMMGELTFFLGLQVKQTTEGIFINQSKYVSDILEKYKLSDSSPMKTPMSTGSKLHADPEGKPVECKLYRGMIGSLLYLTASRPDIMFATCLCARFQANPKESHLYAVKRIFRYLKGTKNLGLWYPENSGFDLMAYIDSDYGGCKLDRKSTSGSCQFLGGKLVSWTSKKQNCVSTSTAEAEYVVAASCCSQVLWMRTQLRDYGFDIEKIPILCDSKSAIAISTNPVQHSKTKHIDIRYHFLKHHVEEGTIEMYFVPTDYQLADLFTKALDEKRFTFLIGKSVEGGADLTITNRDFSRGSKTVLRNRLQSEELDHFIAPLLPLKLAYDLRSLFFTELMSFSSLEKLRTSSKKPFLFSSVLSMASPSSSPKNSNGSKKSNNSHHSMVQKADSDSVDQEHFWLSARHVKMDKYGHCIIGYATHPSTAKILDLGINRRKLSDVFGLPTKTDLNLQKFSEEPTEKEILEFLRFIGYAVPITKRTNFRRQNLPPLWNVLFSILNRCLTSKVGSPDQSSHTILAIMYGIYYDLPLDYAGLIFREIQNTVITKQQDQDRGTEPKNIVFGRFLGQLLGDDLIGEGKLPVEDKTIKLYEMKSHKPTTMKTGYPEARPLSTKMLTYLGSKEEAREYIRGNRTPELRPVTPPHVGFQVGDIVVYLRDEEVRTEVQAAEAKKNETENPLVRGEESERKKKKKNKKKRAAEAEGLTKPLQKARRALVLAESPEDGPQSPTQIASAIARESDNEEVEPGKKSLEERNIKDAFGTPPKPTPSATHTSTPAVLVQRGIEIGPHSPNPAQTIRTEDIPSSSVPPYGETKTTSPSQKDESVALRVHLPQDTSPSHTEVFVTSVTHKSDIQTISELMVREHDDSVVLEQPHNPFNIDLKGVSEPSLKERVDRTSIGASSVEHRGLEGNPPELIIKTGSEGAKDSLAKSGTCVVPEVTSATFVTKDEFKAFADMVIKKLDELQSSISRESQANSEILAEALKANTEALQALSTNCAKRDDLQACGQAIIAHSHQIQVLGDLCTEEFPKYASTGVQTGVVEMGRLREEIKDITRSVMVPAHTQASTSAPDSSTFATKADLEAMGNLFLQDQKLLRSNFKDQGEKLSADLKRSIATFRFKSDIEINALSLAAEDAIKKITDHVDNNLCTPKKRKEPVSCQTQAGQKRARHDDQDPDASGHGPHEGENLLQSTKEAPISVSPLNQVPMSSEPEPQRSSKQKVSAAPSPTIIQIIESPPTAKDKGKAIATEPLKKVKSPPPTSEKLLKSSFDAFKRVKPEGEDWAFDLQPLSELPILQPLDKSSEDRVAEVIQGFESLRRPFPVPPKKDIEEEVYKYLYSRGAQDLPTVRLSEEAISEERRRFYKDKAKPKSKVFSMAKITEVVAIKLGHTKCKNFWFSEYAVKREDTKIWTFTDADLPNLHPHDLPELFKWTEDKFGWKKEHQEAHLTIKRVMREKLLFYSIADFQVALDLGVKKVNFPPPEDSLPPSANILPNSITISPSFGFVYLNLKGEKKLFIGMESQKYSTESLLLIQDLLIKHRSTPLVPAEAADILLTNIGATLNFRDLCICYYRELKKEGGFGKKINDFPDAKV</sequence>
<evidence type="ECO:0000313" key="2">
    <source>
        <dbReference type="Proteomes" id="UP001055879"/>
    </source>
</evidence>
<protein>
    <submittedName>
        <fullName evidence="1">Uncharacterized protein</fullName>
    </submittedName>
</protein>
<gene>
    <name evidence="1" type="ORF">L6452_18528</name>
</gene>
<keyword evidence="2" id="KW-1185">Reference proteome</keyword>
<comment type="caution">
    <text evidence="1">The sequence shown here is derived from an EMBL/GenBank/DDBJ whole genome shotgun (WGS) entry which is preliminary data.</text>
</comment>
<reference evidence="1 2" key="2">
    <citation type="journal article" date="2022" name="Mol. Ecol. Resour.">
        <title>The genomes of chicory, endive, great burdock and yacon provide insights into Asteraceae paleo-polyploidization history and plant inulin production.</title>
        <authorList>
            <person name="Fan W."/>
            <person name="Wang S."/>
            <person name="Wang H."/>
            <person name="Wang A."/>
            <person name="Jiang F."/>
            <person name="Liu H."/>
            <person name="Zhao H."/>
            <person name="Xu D."/>
            <person name="Zhang Y."/>
        </authorList>
    </citation>
    <scope>NUCLEOTIDE SEQUENCE [LARGE SCALE GENOMIC DNA]</scope>
    <source>
        <strain evidence="2">cv. Niubang</strain>
    </source>
</reference>
<evidence type="ECO:0000313" key="1">
    <source>
        <dbReference type="EMBL" id="KAI3729857.1"/>
    </source>
</evidence>
<dbReference type="EMBL" id="CM042051">
    <property type="protein sequence ID" value="KAI3729857.1"/>
    <property type="molecule type" value="Genomic_DNA"/>
</dbReference>
<dbReference type="Proteomes" id="UP001055879">
    <property type="component" value="Linkage Group LG05"/>
</dbReference>
<accession>A0ACB9C6A4</accession>
<reference evidence="2" key="1">
    <citation type="journal article" date="2022" name="Mol. Ecol. Resour.">
        <title>The genomes of chicory, endive, great burdock and yacon provide insights into Asteraceae palaeo-polyploidization history and plant inulin production.</title>
        <authorList>
            <person name="Fan W."/>
            <person name="Wang S."/>
            <person name="Wang H."/>
            <person name="Wang A."/>
            <person name="Jiang F."/>
            <person name="Liu H."/>
            <person name="Zhao H."/>
            <person name="Xu D."/>
            <person name="Zhang Y."/>
        </authorList>
    </citation>
    <scope>NUCLEOTIDE SEQUENCE [LARGE SCALE GENOMIC DNA]</scope>
    <source>
        <strain evidence="2">cv. Niubang</strain>
    </source>
</reference>
<name>A0ACB9C6A4_ARCLA</name>
<organism evidence="1 2">
    <name type="scientific">Arctium lappa</name>
    <name type="common">Greater burdock</name>
    <name type="synonym">Lappa major</name>
    <dbReference type="NCBI Taxonomy" id="4217"/>
    <lineage>
        <taxon>Eukaryota</taxon>
        <taxon>Viridiplantae</taxon>
        <taxon>Streptophyta</taxon>
        <taxon>Embryophyta</taxon>
        <taxon>Tracheophyta</taxon>
        <taxon>Spermatophyta</taxon>
        <taxon>Magnoliopsida</taxon>
        <taxon>eudicotyledons</taxon>
        <taxon>Gunneridae</taxon>
        <taxon>Pentapetalae</taxon>
        <taxon>asterids</taxon>
        <taxon>campanulids</taxon>
        <taxon>Asterales</taxon>
        <taxon>Asteraceae</taxon>
        <taxon>Carduoideae</taxon>
        <taxon>Cardueae</taxon>
        <taxon>Arctiinae</taxon>
        <taxon>Arctium</taxon>
    </lineage>
</organism>